<evidence type="ECO:0000313" key="3">
    <source>
        <dbReference type="Proteomes" id="UP000499080"/>
    </source>
</evidence>
<comment type="caution">
    <text evidence="1">The sequence shown here is derived from an EMBL/GenBank/DDBJ whole genome shotgun (WGS) entry which is preliminary data.</text>
</comment>
<keyword evidence="3" id="KW-1185">Reference proteome</keyword>
<dbReference type="Proteomes" id="UP000499080">
    <property type="component" value="Unassembled WGS sequence"/>
</dbReference>
<gene>
    <name evidence="1" type="ORF">AVEN_51929_1</name>
    <name evidence="2" type="ORF">AVEN_51932_1</name>
</gene>
<proteinExistence type="predicted"/>
<evidence type="ECO:0000313" key="2">
    <source>
        <dbReference type="EMBL" id="GBL78864.1"/>
    </source>
</evidence>
<sequence length="113" mass="12760">MHRLKAYSHKPHSGGGFVFLAPIHFARSSVENWRPGFGSPYLWAPARRFGYRSVHHNVLSVRPSLADSFVAFQKNDVRFFRNSFSGIRESLVPARDPCIAGDGTNTRTSTKRL</sequence>
<accession>A0A4Y2AGD8</accession>
<organism evidence="1 3">
    <name type="scientific">Araneus ventricosus</name>
    <name type="common">Orbweaver spider</name>
    <name type="synonym">Epeira ventricosa</name>
    <dbReference type="NCBI Taxonomy" id="182803"/>
    <lineage>
        <taxon>Eukaryota</taxon>
        <taxon>Metazoa</taxon>
        <taxon>Ecdysozoa</taxon>
        <taxon>Arthropoda</taxon>
        <taxon>Chelicerata</taxon>
        <taxon>Arachnida</taxon>
        <taxon>Araneae</taxon>
        <taxon>Araneomorphae</taxon>
        <taxon>Entelegynae</taxon>
        <taxon>Araneoidea</taxon>
        <taxon>Araneidae</taxon>
        <taxon>Araneus</taxon>
    </lineage>
</organism>
<evidence type="ECO:0000313" key="1">
    <source>
        <dbReference type="EMBL" id="GBL78858.1"/>
    </source>
</evidence>
<dbReference type="EMBL" id="BGPR01080474">
    <property type="protein sequence ID" value="GBL78858.1"/>
    <property type="molecule type" value="Genomic_DNA"/>
</dbReference>
<dbReference type="AlphaFoldDB" id="A0A4Y2AGD8"/>
<dbReference type="EMBL" id="BGPR01080474">
    <property type="protein sequence ID" value="GBL78864.1"/>
    <property type="molecule type" value="Genomic_DNA"/>
</dbReference>
<name>A0A4Y2AGD8_ARAVE</name>
<reference evidence="1 3" key="1">
    <citation type="journal article" date="2019" name="Sci. Rep.">
        <title>Orb-weaving spider Araneus ventricosus genome elucidates the spidroin gene catalogue.</title>
        <authorList>
            <person name="Kono N."/>
            <person name="Nakamura H."/>
            <person name="Ohtoshi R."/>
            <person name="Moran D.A.P."/>
            <person name="Shinohara A."/>
            <person name="Yoshida Y."/>
            <person name="Fujiwara M."/>
            <person name="Mori M."/>
            <person name="Tomita M."/>
            <person name="Arakawa K."/>
        </authorList>
    </citation>
    <scope>NUCLEOTIDE SEQUENCE [LARGE SCALE GENOMIC DNA]</scope>
</reference>
<protein>
    <submittedName>
        <fullName evidence="1">Uncharacterized protein</fullName>
    </submittedName>
</protein>